<dbReference type="InterPro" id="IPR000421">
    <property type="entry name" value="FA58C"/>
</dbReference>
<feature type="transmembrane region" description="Helical" evidence="13">
    <location>
        <begin position="1369"/>
        <end position="1392"/>
    </location>
</feature>
<feature type="transmembrane region" description="Helical" evidence="13">
    <location>
        <begin position="320"/>
        <end position="343"/>
    </location>
</feature>
<evidence type="ECO:0000256" key="14">
    <source>
        <dbReference type="SAM" id="SignalP"/>
    </source>
</evidence>
<feature type="transmembrane region" description="Helical" evidence="13">
    <location>
        <begin position="1404"/>
        <end position="1424"/>
    </location>
</feature>
<dbReference type="InterPro" id="IPR056997">
    <property type="entry name" value="CBM_AftD"/>
</dbReference>
<evidence type="ECO:0000256" key="11">
    <source>
        <dbReference type="ARBA" id="ARBA00082189"/>
    </source>
</evidence>
<dbReference type="InterPro" id="IPR021798">
    <property type="entry name" value="AftD_N"/>
</dbReference>
<comment type="pathway">
    <text evidence="2">Cell wall biogenesis; cell wall polysaccharide biosynthesis.</text>
</comment>
<keyword evidence="3 16" id="KW-0808">Transferase</keyword>
<name>A0A1G4WVP6_9MYCO</name>
<dbReference type="EMBL" id="FMUB01000012">
    <property type="protein sequence ID" value="SCX30616.1"/>
    <property type="molecule type" value="Genomic_DNA"/>
</dbReference>
<keyword evidence="6 13" id="KW-0472">Membrane</keyword>
<evidence type="ECO:0000256" key="13">
    <source>
        <dbReference type="SAM" id="Phobius"/>
    </source>
</evidence>
<dbReference type="Pfam" id="PF11847">
    <property type="entry name" value="GT-C_AftD"/>
    <property type="match status" value="1"/>
</dbReference>
<evidence type="ECO:0000259" key="15">
    <source>
        <dbReference type="PROSITE" id="PS50022"/>
    </source>
</evidence>
<feature type="transmembrane region" description="Helical" evidence="13">
    <location>
        <begin position="439"/>
        <end position="457"/>
    </location>
</feature>
<dbReference type="EC" id="2.4.2.47" evidence="9"/>
<dbReference type="Proteomes" id="UP000199707">
    <property type="component" value="Unassembled WGS sequence"/>
</dbReference>
<reference evidence="17" key="1">
    <citation type="submission" date="2016-10" db="EMBL/GenBank/DDBJ databases">
        <authorList>
            <person name="Varghese N."/>
            <person name="Submissions S."/>
        </authorList>
    </citation>
    <scope>NUCLEOTIDE SEQUENCE [LARGE SCALE GENOMIC DNA]</scope>
    <source>
        <strain evidence="17">UNC267MFSha1.1M11</strain>
    </source>
</reference>
<feature type="transmembrane region" description="Helical" evidence="13">
    <location>
        <begin position="1292"/>
        <end position="1312"/>
    </location>
</feature>
<proteinExistence type="predicted"/>
<feature type="transmembrane region" description="Helical" evidence="13">
    <location>
        <begin position="104"/>
        <end position="125"/>
    </location>
</feature>
<evidence type="ECO:0000256" key="8">
    <source>
        <dbReference type="ARBA" id="ARBA00056547"/>
    </source>
</evidence>
<evidence type="ECO:0000256" key="2">
    <source>
        <dbReference type="ARBA" id="ARBA00004776"/>
    </source>
</evidence>
<evidence type="ECO:0000256" key="12">
    <source>
        <dbReference type="SAM" id="MobiDB-lite"/>
    </source>
</evidence>
<feature type="region of interest" description="Disordered" evidence="12">
    <location>
        <begin position="751"/>
        <end position="772"/>
    </location>
</feature>
<dbReference type="GO" id="GO:0016020">
    <property type="term" value="C:membrane"/>
    <property type="evidence" value="ECO:0007669"/>
    <property type="project" value="UniProtKB-SubCell"/>
</dbReference>
<gene>
    <name evidence="16" type="ORF">SAMN02799620_05113</name>
</gene>
<comment type="catalytic activity">
    <reaction evidence="7">
        <text>Adds an alpha-D-arabinofuranosyl group from trans,octacis-decaprenylphospho-beta-D-arabinofuranose at the 3-O-position of an alpha-(1-&gt;5)-arabinofuranan chain attached to a beta-(1-&gt;5)-galactofuranan chain.</text>
        <dbReference type="EC" id="2.4.2.47"/>
    </reaction>
</comment>
<evidence type="ECO:0000256" key="4">
    <source>
        <dbReference type="ARBA" id="ARBA00022692"/>
    </source>
</evidence>
<feature type="signal peptide" evidence="14">
    <location>
        <begin position="1"/>
        <end position="23"/>
    </location>
</feature>
<evidence type="ECO:0000256" key="9">
    <source>
        <dbReference type="ARBA" id="ARBA00066333"/>
    </source>
</evidence>
<keyword evidence="14" id="KW-0732">Signal</keyword>
<comment type="subcellular location">
    <subcellularLocation>
        <location evidence="1">Membrane</location>
        <topology evidence="1">Multi-pass membrane protein</topology>
    </subcellularLocation>
</comment>
<dbReference type="GO" id="GO:0016740">
    <property type="term" value="F:transferase activity"/>
    <property type="evidence" value="ECO:0007669"/>
    <property type="project" value="UniProtKB-KW"/>
</dbReference>
<keyword evidence="5 13" id="KW-1133">Transmembrane helix</keyword>
<dbReference type="STRING" id="1502745.SAMN02799620_05113"/>
<evidence type="ECO:0000256" key="10">
    <source>
        <dbReference type="ARBA" id="ARBA00071564"/>
    </source>
</evidence>
<evidence type="ECO:0000313" key="16">
    <source>
        <dbReference type="EMBL" id="SCX30616.1"/>
    </source>
</evidence>
<dbReference type="FunFam" id="2.60.120.260:FF:000113">
    <property type="entry name" value="Conserved transmembrane protein"/>
    <property type="match status" value="1"/>
</dbReference>
<dbReference type="PROSITE" id="PS50022">
    <property type="entry name" value="FA58C_3"/>
    <property type="match status" value="1"/>
</dbReference>
<evidence type="ECO:0000256" key="6">
    <source>
        <dbReference type="ARBA" id="ARBA00023136"/>
    </source>
</evidence>
<feature type="chain" id="PRO_5011505828" description="Alpha-(1-&gt;3)-arabinofuranosyltransferase" evidence="14">
    <location>
        <begin position="24"/>
        <end position="1442"/>
    </location>
</feature>
<dbReference type="SUPFAM" id="SSF49785">
    <property type="entry name" value="Galactose-binding domain-like"/>
    <property type="match status" value="2"/>
</dbReference>
<feature type="compositionally biased region" description="Low complexity" evidence="12">
    <location>
        <begin position="13"/>
        <end position="26"/>
    </location>
</feature>
<dbReference type="Gene3D" id="2.60.120.260">
    <property type="entry name" value="Galactose-binding domain-like"/>
    <property type="match status" value="1"/>
</dbReference>
<feature type="transmembrane region" description="Helical" evidence="13">
    <location>
        <begin position="131"/>
        <end position="148"/>
    </location>
</feature>
<comment type="function">
    <text evidence="8">Involved in the biosynthesis of the arabinogalactan (AG) region of the mycolylarabinogalactan-peptidoglycan (mAGP) complex, an essential component of the mycobacterial cell wall. Catalyzes the addition of an arabinofuranosyl (Araf) residue from the sugar donor decaprenyl-phospho-arabinose (DPA) on the C-3 of an alpha-(1-&gt;5)-linked Araf from the arabinan backbone of AG.</text>
</comment>
<evidence type="ECO:0000256" key="5">
    <source>
        <dbReference type="ARBA" id="ARBA00022989"/>
    </source>
</evidence>
<dbReference type="InterPro" id="IPR008979">
    <property type="entry name" value="Galactose-bd-like_sf"/>
</dbReference>
<organism evidence="16 17">
    <name type="scientific">Mycolicibacterium fluoranthenivorans</name>
    <dbReference type="NCBI Taxonomy" id="258505"/>
    <lineage>
        <taxon>Bacteria</taxon>
        <taxon>Bacillati</taxon>
        <taxon>Actinomycetota</taxon>
        <taxon>Actinomycetes</taxon>
        <taxon>Mycobacteriales</taxon>
        <taxon>Mycobacteriaceae</taxon>
        <taxon>Mycolicibacterium</taxon>
    </lineage>
</organism>
<evidence type="ECO:0000256" key="3">
    <source>
        <dbReference type="ARBA" id="ARBA00022679"/>
    </source>
</evidence>
<feature type="domain" description="F5/8 type C" evidence="15">
    <location>
        <begin position="731"/>
        <end position="828"/>
    </location>
</feature>
<sequence>MTRRHPCSTALNTATGPSTGATAAQGPFPVASHAPPSFPVASPLSRRWLWLVGIVSLALCFAQSPGRISPDTKLDLTANPLRFLARAANLWNSDLPFGQAQNQAYGYLFPHGAFFLLGDIAGLPGWVTQRLWWALLLTVGFWGLLRVAELLGIGNPTSRVIAATAFALSPRVLTTLGAISSETLPMMLAPWVLLPVILVMRGDPRIRTLAARSAVAVALMGAVNAVATLTGCLAAVIWWAAHRPNKQWWRFTAWWALCTALAITWWAVALVLLGRISPPFLDYIESSGVTTSWLSLTEVLRGTDSWTPYVATTATAGSSLVTGTVAVLATTLIAAAGLAGLAMRSMPARGRLITILLLGIVALAAGYSGGLGSPIAHQVQLFLDASGTPLRNVHKLEPLIRLPLTLGLAHLLGRVPMPGSAPRQVWLPAWTHPEKDRRVAVAIVVLAALAAGTSLAWTGRLTPPGSFTAIPQYWHDTARWLDEHNTDRGRVLVAPGAPFATQVWGNTHDEPLQVLGHNPWGVRDSIPLTPPETIRALDSVQRLFAAGRPSAGLADTLAQQGISYVVVRNDLDPETSRSARPLLVHRSVDNSPGLTKVATFGDPVGPGLLEGFVADSGLRPRYPAVEIYRVGTPVTGPYLVDTDTMARVDGGPEALVRLDERRRLLGRQPLGPMLLTADAQRAGLPTPLVTVTDTPLARETDYGRVDNHSSAVRTPDDPRHTFNRVMDYPAGTDPVYGKWSGGRLTASSSAADSTALPNVSPSTGPAAAIDGDSSTSWVSNALQTAVGQWLQVDFDHPITNASLTITPSATAVGAQVRRIEVSTANGTSTLRFDQPGKPLSVALPYGETPWMRITAVGTDDGSPGVQFGVTDFSVTQYDASGFAHPVNLRHTVEVPGPPAGAEVALWDLGSELQGQPGCAPAPEGVRCAAAMALAPEEPVNLSRTLTVPAQTSVTATVWVRARQGPRLADLIAAPVAARATGDADPIDVLGSAYAAADGDPRTAWTAPQNVAQFKTGPTITLTLPEPAEVGALMLAPSSSELPAHPTMVAIDLGDGPQVRPLTGTKTQTVDLKPRVTNTITVSILDWRDVIDRNALGFDQLKPPGLAEVTALDRAHRPIAAADGAANRQRTITLACGQGPIIGVAGQFVQTSVTTTVGALLDGDPVAARPCQHRPITLPAGQQELLISPGPSFFVDGIQLATPAAGRVPSAATTPVQRGQWGADRREVELEAAGQDRILVVPESRSPGWVAHAADGAELRPVTVNGWQQGWVVPAGTSGPLTLTFPSNAAYRLGLFGGLALLPILALLALLPIRRPRGGEPVRTWAPGPVPTGIAVVAAGGVISGITGALVVAAALAVRHLLRHRARLQETVTVGTCAAGLIVAGAALSRYPWRSVDGYVGHSAGVQLVALIAVAMLAASTVTYTSSTKRGVAERDTQASIED</sequence>
<accession>A0A1G4WVP6</accession>
<feature type="transmembrane region" description="Helical" evidence="13">
    <location>
        <begin position="160"/>
        <end position="179"/>
    </location>
</feature>
<feature type="transmembrane region" description="Helical" evidence="13">
    <location>
        <begin position="1332"/>
        <end position="1357"/>
    </location>
</feature>
<feature type="transmembrane region" description="Helical" evidence="13">
    <location>
        <begin position="253"/>
        <end position="273"/>
    </location>
</feature>
<feature type="transmembrane region" description="Helical" evidence="13">
    <location>
        <begin position="185"/>
        <end position="202"/>
    </location>
</feature>
<feature type="transmembrane region" description="Helical" evidence="13">
    <location>
        <begin position="355"/>
        <end position="376"/>
    </location>
</feature>
<evidence type="ECO:0000256" key="1">
    <source>
        <dbReference type="ARBA" id="ARBA00004141"/>
    </source>
</evidence>
<feature type="region of interest" description="Disordered" evidence="12">
    <location>
        <begin position="1"/>
        <end position="26"/>
    </location>
</feature>
<protein>
    <recommendedName>
        <fullName evidence="10">Alpha-(1-&gt;3)-arabinofuranosyltransferase</fullName>
        <ecNumber evidence="9">2.4.2.47</ecNumber>
    </recommendedName>
    <alternativeName>
        <fullName evidence="11">Arabinofuranan 3-O-arabinosyltransferase</fullName>
    </alternativeName>
</protein>
<evidence type="ECO:0000256" key="7">
    <source>
        <dbReference type="ARBA" id="ARBA00050350"/>
    </source>
</evidence>
<keyword evidence="4 13" id="KW-0812">Transmembrane</keyword>
<feature type="transmembrane region" description="Helical" evidence="13">
    <location>
        <begin position="214"/>
        <end position="241"/>
    </location>
</feature>
<dbReference type="Pfam" id="PF24607">
    <property type="entry name" value="CBM_AftD"/>
    <property type="match status" value="2"/>
</dbReference>
<evidence type="ECO:0000313" key="17">
    <source>
        <dbReference type="Proteomes" id="UP000199707"/>
    </source>
</evidence>